<organism evidence="2 3">
    <name type="scientific">Thiocystis violascens (strain ATCC 17096 / DSM 198 / 6111)</name>
    <name type="common">Chromatium violascens</name>
    <dbReference type="NCBI Taxonomy" id="765911"/>
    <lineage>
        <taxon>Bacteria</taxon>
        <taxon>Pseudomonadati</taxon>
        <taxon>Pseudomonadota</taxon>
        <taxon>Gammaproteobacteria</taxon>
        <taxon>Chromatiales</taxon>
        <taxon>Chromatiaceae</taxon>
        <taxon>Thiocystis</taxon>
    </lineage>
</organism>
<dbReference type="PANTHER" id="PTHR33525">
    <property type="match status" value="1"/>
</dbReference>
<evidence type="ECO:0000313" key="2">
    <source>
        <dbReference type="EMBL" id="AFL74680.1"/>
    </source>
</evidence>
<dbReference type="STRING" id="765911.Thivi_2762"/>
<keyword evidence="3" id="KW-1185">Reference proteome</keyword>
<name>I3YCG2_THIV6</name>
<dbReference type="EMBL" id="CP003154">
    <property type="protein sequence ID" value="AFL74680.1"/>
    <property type="molecule type" value="Genomic_DNA"/>
</dbReference>
<dbReference type="Pfam" id="PF08668">
    <property type="entry name" value="HDOD"/>
    <property type="match status" value="1"/>
</dbReference>
<dbReference type="InterPro" id="IPR013976">
    <property type="entry name" value="HDOD"/>
</dbReference>
<evidence type="ECO:0000259" key="1">
    <source>
        <dbReference type="PROSITE" id="PS51833"/>
    </source>
</evidence>
<evidence type="ECO:0000313" key="3">
    <source>
        <dbReference type="Proteomes" id="UP000006062"/>
    </source>
</evidence>
<dbReference type="PROSITE" id="PS51833">
    <property type="entry name" value="HDOD"/>
    <property type="match status" value="1"/>
</dbReference>
<dbReference type="PANTHER" id="PTHR33525:SF3">
    <property type="entry name" value="RIBONUCLEASE Y"/>
    <property type="match status" value="1"/>
</dbReference>
<proteinExistence type="predicted"/>
<sequence length="282" mass="31104">MSEKSLKDLIEERFETDSLQLPVFNPVALELQKLNQSDTVSMNQIADLIMKDQSLVSHLLRLANSSFYGGLKQVETVSAAVVRLGMNRVTSLAMLASLLLVNKAHVKAVSACLPALWSRTFVCATGGRWLAEQTGYKSLAEEAFLAGLLHDIGELFLLKVLERLAVDRSHPLPLTESLVGEILDAMHQEMGYRLMVKWELPGSYARIARDHHAREFDENDTLLVITRLLDIVCHKLGIGQTADPDIVLAATPEAQALGLKEIKLAQLEILLEDAVAEANELS</sequence>
<dbReference type="Proteomes" id="UP000006062">
    <property type="component" value="Chromosome"/>
</dbReference>
<dbReference type="eggNOG" id="COG1639">
    <property type="taxonomic scope" value="Bacteria"/>
</dbReference>
<gene>
    <name evidence="2" type="ordered locus">Thivi_2762</name>
</gene>
<dbReference type="SUPFAM" id="SSF109604">
    <property type="entry name" value="HD-domain/PDEase-like"/>
    <property type="match status" value="1"/>
</dbReference>
<dbReference type="InterPro" id="IPR052340">
    <property type="entry name" value="RNase_Y/CdgJ"/>
</dbReference>
<feature type="domain" description="HDOD" evidence="1">
    <location>
        <begin position="21"/>
        <end position="214"/>
    </location>
</feature>
<dbReference type="OrthoDB" id="598113at2"/>
<accession>I3YCG2</accession>
<dbReference type="AlphaFoldDB" id="I3YCG2"/>
<reference evidence="2 3" key="1">
    <citation type="submission" date="2012-06" db="EMBL/GenBank/DDBJ databases">
        <title>Complete sequence of Thiocystis violascens DSM 198.</title>
        <authorList>
            <consortium name="US DOE Joint Genome Institute"/>
            <person name="Lucas S."/>
            <person name="Han J."/>
            <person name="Lapidus A."/>
            <person name="Cheng J.-F."/>
            <person name="Goodwin L."/>
            <person name="Pitluck S."/>
            <person name="Peters L."/>
            <person name="Ovchinnikova G."/>
            <person name="Teshima H."/>
            <person name="Detter J.C."/>
            <person name="Han C."/>
            <person name="Tapia R."/>
            <person name="Land M."/>
            <person name="Hauser L."/>
            <person name="Kyrpides N."/>
            <person name="Ivanova N."/>
            <person name="Pagani I."/>
            <person name="Vogl K."/>
            <person name="Liu Z."/>
            <person name="Frigaard N.-U."/>
            <person name="Bryant D."/>
            <person name="Woyke T."/>
        </authorList>
    </citation>
    <scope>NUCLEOTIDE SEQUENCE [LARGE SCALE GENOMIC DNA]</scope>
    <source>
        <strain evidence="3">ATCC 17096 / DSM 198 / 6111</strain>
    </source>
</reference>
<dbReference type="RefSeq" id="WP_014779114.1">
    <property type="nucleotide sequence ID" value="NC_018012.1"/>
</dbReference>
<dbReference type="KEGG" id="tvi:Thivi_2762"/>
<dbReference type="HOGENOM" id="CLU_048246_4_2_6"/>
<dbReference type="Gene3D" id="1.10.3210.10">
    <property type="entry name" value="Hypothetical protein af1432"/>
    <property type="match status" value="1"/>
</dbReference>
<protein>
    <submittedName>
        <fullName evidence="2">Putative signal transduction protein</fullName>
    </submittedName>
</protein>